<dbReference type="SUPFAM" id="SSF53474">
    <property type="entry name" value="alpha/beta-Hydrolases"/>
    <property type="match status" value="1"/>
</dbReference>
<dbReference type="InterPro" id="IPR029058">
    <property type="entry name" value="AB_hydrolase_fold"/>
</dbReference>
<dbReference type="Gene3D" id="3.40.50.1820">
    <property type="entry name" value="alpha/beta hydrolase"/>
    <property type="match status" value="1"/>
</dbReference>
<evidence type="ECO:0000256" key="2">
    <source>
        <dbReference type="ARBA" id="ARBA00022801"/>
    </source>
</evidence>
<dbReference type="Pfam" id="PF00135">
    <property type="entry name" value="COesterase"/>
    <property type="match status" value="1"/>
</dbReference>
<dbReference type="EC" id="3.1.1.-" evidence="3"/>
<evidence type="ECO:0000313" key="5">
    <source>
        <dbReference type="EMBL" id="RMX94639.1"/>
    </source>
</evidence>
<dbReference type="VEuPathDB" id="FungiDB:BTJ68_03266"/>
<organism evidence="5 6">
    <name type="scientific">Hortaea werneckii</name>
    <name type="common">Black yeast</name>
    <name type="synonym">Cladosporium werneckii</name>
    <dbReference type="NCBI Taxonomy" id="91943"/>
    <lineage>
        <taxon>Eukaryota</taxon>
        <taxon>Fungi</taxon>
        <taxon>Dikarya</taxon>
        <taxon>Ascomycota</taxon>
        <taxon>Pezizomycotina</taxon>
        <taxon>Dothideomycetes</taxon>
        <taxon>Dothideomycetidae</taxon>
        <taxon>Mycosphaerellales</taxon>
        <taxon>Teratosphaeriaceae</taxon>
        <taxon>Hortaea</taxon>
    </lineage>
</organism>
<dbReference type="AlphaFoldDB" id="A0A3M6XV11"/>
<dbReference type="PANTHER" id="PTHR11559">
    <property type="entry name" value="CARBOXYLESTERASE"/>
    <property type="match status" value="1"/>
</dbReference>
<evidence type="ECO:0000256" key="1">
    <source>
        <dbReference type="ARBA" id="ARBA00005964"/>
    </source>
</evidence>
<dbReference type="InterPro" id="IPR002018">
    <property type="entry name" value="CarbesteraseB"/>
</dbReference>
<dbReference type="FunFam" id="3.40.50.1820:FF:000299">
    <property type="entry name" value="Carboxylic ester hydrolase"/>
    <property type="match status" value="1"/>
</dbReference>
<dbReference type="GO" id="GO:0016787">
    <property type="term" value="F:hydrolase activity"/>
    <property type="evidence" value="ECO:0007669"/>
    <property type="project" value="UniProtKB-KW"/>
</dbReference>
<dbReference type="EMBL" id="QWIK01001447">
    <property type="protein sequence ID" value="RMX94639.1"/>
    <property type="molecule type" value="Genomic_DNA"/>
</dbReference>
<comment type="similarity">
    <text evidence="1 3">Belongs to the type-B carboxylesterase/lipase family.</text>
</comment>
<keyword evidence="2 3" id="KW-0378">Hydrolase</keyword>
<evidence type="ECO:0000313" key="6">
    <source>
        <dbReference type="Proteomes" id="UP000282582"/>
    </source>
</evidence>
<sequence length="614" mass="67294">MWEVSNATDGGLGAVAWRTRESVKSRWSRWPIAANGVGGAPIAVPPTTPKNALPKSLEFASLDATHLSNPHLELAMKFLWGIQALAAVLPTSLAQGTLLAELDYGSFSGAYSADYNISYWQRIPFAAPPLGENRFRAPQPPVPLTNGTYNSTQPYDFCTQRTTNGTEDCLYLGLYGRPWTKGQPLKPVVVVYHGGAFIQGGGSFTIPPSAYPILNVSAENDFVVVYTNYRLNAFGFLPGKEVAEDPHSDFNVGLLDQQFALHWVQKHICHFGGDPANVTIWGQSAGAGSVVAQTIANGGETEPKLFSKALASSPFWPKTYWYDAPEAQSVYDTFASQAGCFGPDSLHCLKHTDLQTLREAALYVSGSHTYNLSSYTWAPVIDGDFLREPLSQATKEGKVNQDDGFGMYNLHEGENFIPPGLDRSSDYAVEGSPAYNSSMASFEDWLHGYLPFMSARNLKQVRRLYPSAGSAEELPVYNSTYVRAGLIYRDTVLACPALWMAEASRKHAYLGEYTIDPATHGADTYWWNRVNAVQQTPGLDHVIYEGYAGAFASFFQTGDPNANKATNASVPGVPELCETHEQFVIEESGFDNVGISQLEKRCAFWRSVAQEVPF</sequence>
<dbReference type="InterPro" id="IPR050309">
    <property type="entry name" value="Type-B_Carboxylest/Lipase"/>
</dbReference>
<dbReference type="InterPro" id="IPR019826">
    <property type="entry name" value="Carboxylesterase_B_AS"/>
</dbReference>
<evidence type="ECO:0000256" key="3">
    <source>
        <dbReference type="RuleBase" id="RU361235"/>
    </source>
</evidence>
<dbReference type="Proteomes" id="UP000282582">
    <property type="component" value="Unassembled WGS sequence"/>
</dbReference>
<gene>
    <name evidence="5" type="ORF">D0868_12184</name>
</gene>
<protein>
    <recommendedName>
        <fullName evidence="3">Carboxylic ester hydrolase</fullName>
        <ecNumber evidence="3">3.1.1.-</ecNumber>
    </recommendedName>
</protein>
<feature type="domain" description="Carboxylesterase type B" evidence="4">
    <location>
        <begin position="101"/>
        <end position="576"/>
    </location>
</feature>
<accession>A0A3M6XV11</accession>
<evidence type="ECO:0000259" key="4">
    <source>
        <dbReference type="Pfam" id="PF00135"/>
    </source>
</evidence>
<proteinExistence type="inferred from homology"/>
<reference evidence="5 6" key="1">
    <citation type="journal article" date="2018" name="BMC Genomics">
        <title>Genomic evidence for intraspecific hybridization in a clonal and extremely halotolerant yeast.</title>
        <authorList>
            <person name="Gostincar C."/>
            <person name="Stajich J.E."/>
            <person name="Zupancic J."/>
            <person name="Zalar P."/>
            <person name="Gunde-Cimerman N."/>
        </authorList>
    </citation>
    <scope>NUCLEOTIDE SEQUENCE [LARGE SCALE GENOMIC DNA]</scope>
    <source>
        <strain evidence="5 6">EXF-6654</strain>
    </source>
</reference>
<name>A0A3M6XV11_HORWE</name>
<comment type="caution">
    <text evidence="5">The sequence shown here is derived from an EMBL/GenBank/DDBJ whole genome shotgun (WGS) entry which is preliminary data.</text>
</comment>
<dbReference type="PROSITE" id="PS00122">
    <property type="entry name" value="CARBOXYLESTERASE_B_1"/>
    <property type="match status" value="1"/>
</dbReference>